<gene>
    <name evidence="7" type="ORF">COU15_00630</name>
</gene>
<proteinExistence type="inferred from homology"/>
<name>A0A2H0UGA3_9BACT</name>
<dbReference type="Gene3D" id="3.90.79.10">
    <property type="entry name" value="Nucleoside Triphosphate Pyrophosphohydrolase"/>
    <property type="match status" value="1"/>
</dbReference>
<dbReference type="PANTHER" id="PTHR43758:SF2">
    <property type="entry name" value="OXIDIZED PURINE NUCLEOSIDE TRIPHOSPHATE HYDROLASE"/>
    <property type="match status" value="1"/>
</dbReference>
<accession>A0A2H0UGA3</accession>
<dbReference type="EMBL" id="PFBH01000003">
    <property type="protein sequence ID" value="PIR85427.1"/>
    <property type="molecule type" value="Genomic_DNA"/>
</dbReference>
<dbReference type="Pfam" id="PF00293">
    <property type="entry name" value="NUDIX"/>
    <property type="match status" value="1"/>
</dbReference>
<dbReference type="GO" id="GO:0042262">
    <property type="term" value="P:DNA protection"/>
    <property type="evidence" value="ECO:0007669"/>
    <property type="project" value="TreeGrafter"/>
</dbReference>
<comment type="cofactor">
    <cofactor evidence="1">
        <name>Mg(2+)</name>
        <dbReference type="ChEBI" id="CHEBI:18420"/>
    </cofactor>
</comment>
<dbReference type="PROSITE" id="PS51462">
    <property type="entry name" value="NUDIX"/>
    <property type="match status" value="1"/>
</dbReference>
<dbReference type="SUPFAM" id="SSF55811">
    <property type="entry name" value="Nudix"/>
    <property type="match status" value="1"/>
</dbReference>
<keyword evidence="3" id="KW-0479">Metal-binding</keyword>
<dbReference type="PANTHER" id="PTHR43758">
    <property type="entry name" value="7,8-DIHYDRO-8-OXOGUANINE TRIPHOSPHATASE"/>
    <property type="match status" value="1"/>
</dbReference>
<dbReference type="InterPro" id="IPR000086">
    <property type="entry name" value="NUDIX_hydrolase_dom"/>
</dbReference>
<evidence type="ECO:0000256" key="2">
    <source>
        <dbReference type="ARBA" id="ARBA00005582"/>
    </source>
</evidence>
<protein>
    <submittedName>
        <fullName evidence="7">8-oxo-dGTP diphosphatase</fullName>
    </submittedName>
</protein>
<comment type="similarity">
    <text evidence="2">Belongs to the Nudix hydrolase family.</text>
</comment>
<comment type="caution">
    <text evidence="7">The sequence shown here is derived from an EMBL/GenBank/DDBJ whole genome shotgun (WGS) entry which is preliminary data.</text>
</comment>
<sequence>MGYSVCMSQATVCFLIKGGDILLARKKRKIAEGLWNGYGGFREESDDSLEETAIREMEEEIGVSAKIENLEKIAIISYTNKKEDGRLRDIEVHFYLVRHWVGTPRSSEEMYDPRWFSIKTLPFDEMMPSDSVWLSRALQGKKIKGAIVHNEKKEVVLSDMQEVSVF</sequence>
<evidence type="ECO:0000313" key="8">
    <source>
        <dbReference type="Proteomes" id="UP000229315"/>
    </source>
</evidence>
<evidence type="ECO:0000256" key="3">
    <source>
        <dbReference type="ARBA" id="ARBA00022723"/>
    </source>
</evidence>
<keyword evidence="4" id="KW-0378">Hydrolase</keyword>
<evidence type="ECO:0000256" key="4">
    <source>
        <dbReference type="ARBA" id="ARBA00022801"/>
    </source>
</evidence>
<evidence type="ECO:0000259" key="6">
    <source>
        <dbReference type="PROSITE" id="PS51462"/>
    </source>
</evidence>
<evidence type="ECO:0000256" key="1">
    <source>
        <dbReference type="ARBA" id="ARBA00001946"/>
    </source>
</evidence>
<dbReference type="GO" id="GO:0005737">
    <property type="term" value="C:cytoplasm"/>
    <property type="evidence" value="ECO:0007669"/>
    <property type="project" value="TreeGrafter"/>
</dbReference>
<dbReference type="GO" id="GO:0046872">
    <property type="term" value="F:metal ion binding"/>
    <property type="evidence" value="ECO:0007669"/>
    <property type="project" value="UniProtKB-KW"/>
</dbReference>
<dbReference type="Proteomes" id="UP000229315">
    <property type="component" value="Unassembled WGS sequence"/>
</dbReference>
<keyword evidence="5" id="KW-0460">Magnesium</keyword>
<feature type="domain" description="Nudix hydrolase" evidence="6">
    <location>
        <begin position="6"/>
        <end position="142"/>
    </location>
</feature>
<evidence type="ECO:0000313" key="7">
    <source>
        <dbReference type="EMBL" id="PIR85427.1"/>
    </source>
</evidence>
<reference evidence="8" key="1">
    <citation type="submission" date="2017-09" db="EMBL/GenBank/DDBJ databases">
        <title>Depth-based differentiation of microbial function through sediment-hosted aquifers and enrichment of novel symbionts in the deep terrestrial subsurface.</title>
        <authorList>
            <person name="Probst A.J."/>
            <person name="Ladd B."/>
            <person name="Jarett J.K."/>
            <person name="Geller-Mcgrath D.E."/>
            <person name="Sieber C.M.K."/>
            <person name="Emerson J.B."/>
            <person name="Anantharaman K."/>
            <person name="Thomas B.C."/>
            <person name="Malmstrom R."/>
            <person name="Stieglmeier M."/>
            <person name="Klingl A."/>
            <person name="Woyke T."/>
            <person name="Ryan C.M."/>
            <person name="Banfield J.F."/>
        </authorList>
    </citation>
    <scope>NUCLEOTIDE SEQUENCE [LARGE SCALE GENOMIC DNA]</scope>
</reference>
<dbReference type="GO" id="GO:0008413">
    <property type="term" value="F:8-oxo-7,8-dihydroguanosine triphosphate pyrophosphatase activity"/>
    <property type="evidence" value="ECO:0007669"/>
    <property type="project" value="TreeGrafter"/>
</dbReference>
<dbReference type="AlphaFoldDB" id="A0A2H0UGA3"/>
<dbReference type="CDD" id="cd03427">
    <property type="entry name" value="NUDIX_MTH1_Nudt1"/>
    <property type="match status" value="1"/>
</dbReference>
<evidence type="ECO:0000256" key="5">
    <source>
        <dbReference type="ARBA" id="ARBA00022842"/>
    </source>
</evidence>
<dbReference type="InterPro" id="IPR015797">
    <property type="entry name" value="NUDIX_hydrolase-like_dom_sf"/>
</dbReference>
<organism evidence="7 8">
    <name type="scientific">Candidatus Kaiserbacteria bacterium CG10_big_fil_rev_8_21_14_0_10_45_20</name>
    <dbReference type="NCBI Taxonomy" id="1974607"/>
    <lineage>
        <taxon>Bacteria</taxon>
        <taxon>Candidatus Kaiseribacteriota</taxon>
    </lineage>
</organism>